<dbReference type="Pfam" id="PF20444">
    <property type="entry name" value="DUF6703"/>
    <property type="match status" value="1"/>
</dbReference>
<sequence>MSSLRESIQRASQPAVERLNALPRVVPFLLILGLMLAGLFVPFGWVLLLVVVLFLLWTLYLAWPVMDPTQRLMRITIVLIAVAITLTQAFPRG</sequence>
<feature type="transmembrane region" description="Helical" evidence="1">
    <location>
        <begin position="72"/>
        <end position="90"/>
    </location>
</feature>
<keyword evidence="1" id="KW-1133">Transmembrane helix</keyword>
<accession>A0ABN3UVZ3</accession>
<name>A0ABN3UVZ3_9MICO</name>
<feature type="transmembrane region" description="Helical" evidence="1">
    <location>
        <begin position="46"/>
        <end position="65"/>
    </location>
</feature>
<organism evidence="2 3">
    <name type="scientific">Pedococcus aerophilus</name>
    <dbReference type="NCBI Taxonomy" id="436356"/>
    <lineage>
        <taxon>Bacteria</taxon>
        <taxon>Bacillati</taxon>
        <taxon>Actinomycetota</taxon>
        <taxon>Actinomycetes</taxon>
        <taxon>Micrococcales</taxon>
        <taxon>Intrasporangiaceae</taxon>
        <taxon>Pedococcus</taxon>
    </lineage>
</organism>
<evidence type="ECO:0000256" key="1">
    <source>
        <dbReference type="SAM" id="Phobius"/>
    </source>
</evidence>
<dbReference type="Proteomes" id="UP001501326">
    <property type="component" value="Unassembled WGS sequence"/>
</dbReference>
<dbReference type="InterPro" id="IPR046549">
    <property type="entry name" value="DUF6703"/>
</dbReference>
<evidence type="ECO:0000313" key="3">
    <source>
        <dbReference type="Proteomes" id="UP001501326"/>
    </source>
</evidence>
<keyword evidence="1" id="KW-0472">Membrane</keyword>
<evidence type="ECO:0000313" key="2">
    <source>
        <dbReference type="EMBL" id="GAA2738844.1"/>
    </source>
</evidence>
<proteinExistence type="predicted"/>
<dbReference type="RefSeq" id="WP_344195239.1">
    <property type="nucleotide sequence ID" value="NZ_BAAARN010000004.1"/>
</dbReference>
<protein>
    <submittedName>
        <fullName evidence="2">Uncharacterized protein</fullName>
    </submittedName>
</protein>
<feature type="transmembrane region" description="Helical" evidence="1">
    <location>
        <begin position="21"/>
        <end position="40"/>
    </location>
</feature>
<keyword evidence="1" id="KW-0812">Transmembrane</keyword>
<comment type="caution">
    <text evidence="2">The sequence shown here is derived from an EMBL/GenBank/DDBJ whole genome shotgun (WGS) entry which is preliminary data.</text>
</comment>
<reference evidence="2 3" key="1">
    <citation type="journal article" date="2019" name="Int. J. Syst. Evol. Microbiol.">
        <title>The Global Catalogue of Microorganisms (GCM) 10K type strain sequencing project: providing services to taxonomists for standard genome sequencing and annotation.</title>
        <authorList>
            <consortium name="The Broad Institute Genomics Platform"/>
            <consortium name="The Broad Institute Genome Sequencing Center for Infectious Disease"/>
            <person name="Wu L."/>
            <person name="Ma J."/>
        </authorList>
    </citation>
    <scope>NUCLEOTIDE SEQUENCE [LARGE SCALE GENOMIC DNA]</scope>
    <source>
        <strain evidence="2 3">JCM 16378</strain>
    </source>
</reference>
<gene>
    <name evidence="2" type="ORF">GCM10009867_32040</name>
</gene>
<dbReference type="EMBL" id="BAAARN010000004">
    <property type="protein sequence ID" value="GAA2738844.1"/>
    <property type="molecule type" value="Genomic_DNA"/>
</dbReference>
<keyword evidence="3" id="KW-1185">Reference proteome</keyword>